<feature type="region of interest" description="Disordered" evidence="1">
    <location>
        <begin position="85"/>
        <end position="108"/>
    </location>
</feature>
<dbReference type="InterPro" id="IPR013218">
    <property type="entry name" value="Dsn1/Mis13"/>
</dbReference>
<accession>A0A151JMR7</accession>
<protein>
    <submittedName>
        <fullName evidence="2">Uncharacterized protein</fullName>
    </submittedName>
</protein>
<evidence type="ECO:0000256" key="1">
    <source>
        <dbReference type="SAM" id="MobiDB-lite"/>
    </source>
</evidence>
<dbReference type="OrthoDB" id="7696821at2759"/>
<dbReference type="AlphaFoldDB" id="A0A151JMR7"/>
<proteinExistence type="predicted"/>
<dbReference type="GO" id="GO:0051301">
    <property type="term" value="P:cell division"/>
    <property type="evidence" value="ECO:0007669"/>
    <property type="project" value="InterPro"/>
</dbReference>
<name>A0A151JMR7_9HYME</name>
<dbReference type="Pfam" id="PF08202">
    <property type="entry name" value="MIS13"/>
    <property type="match status" value="1"/>
</dbReference>
<evidence type="ECO:0000313" key="3">
    <source>
        <dbReference type="Proteomes" id="UP000078492"/>
    </source>
</evidence>
<sequence>MTTVDVSNFNEDFKSEKTIHKRRSSVFHARFSIACDHKKDDNGVITNRNRPNQKEKECNAKDTVEAFNLREYIDKLRQERKDWQQEYRNRKTQRKNLTKQKTSTERQGQNLDINVLTEAERAFVFTRPNYEHICKNSQKLLDVALKISKLSQHVHKLNEKFMERMKNNISKATVNVIEISEQ</sequence>
<dbReference type="Proteomes" id="UP000078492">
    <property type="component" value="Unassembled WGS sequence"/>
</dbReference>
<keyword evidence="3" id="KW-1185">Reference proteome</keyword>
<feature type="compositionally biased region" description="Polar residues" evidence="1">
    <location>
        <begin position="99"/>
        <end position="108"/>
    </location>
</feature>
<reference evidence="2 3" key="1">
    <citation type="submission" date="2015-09" db="EMBL/GenBank/DDBJ databases">
        <title>Trachymyrmex cornetzi WGS genome.</title>
        <authorList>
            <person name="Nygaard S."/>
            <person name="Hu H."/>
            <person name="Boomsma J."/>
            <person name="Zhang G."/>
        </authorList>
    </citation>
    <scope>NUCLEOTIDE SEQUENCE [LARGE SCALE GENOMIC DNA]</scope>
    <source>
        <strain evidence="2">Tcor2-1</strain>
        <tissue evidence="2">Whole body</tissue>
    </source>
</reference>
<dbReference type="GO" id="GO:0007059">
    <property type="term" value="P:chromosome segregation"/>
    <property type="evidence" value="ECO:0007669"/>
    <property type="project" value="InterPro"/>
</dbReference>
<dbReference type="KEGG" id="tcz:108771137"/>
<organism evidence="2 3">
    <name type="scientific">Trachymyrmex cornetzi</name>
    <dbReference type="NCBI Taxonomy" id="471704"/>
    <lineage>
        <taxon>Eukaryota</taxon>
        <taxon>Metazoa</taxon>
        <taxon>Ecdysozoa</taxon>
        <taxon>Arthropoda</taxon>
        <taxon>Hexapoda</taxon>
        <taxon>Insecta</taxon>
        <taxon>Pterygota</taxon>
        <taxon>Neoptera</taxon>
        <taxon>Endopterygota</taxon>
        <taxon>Hymenoptera</taxon>
        <taxon>Apocrita</taxon>
        <taxon>Aculeata</taxon>
        <taxon>Formicoidea</taxon>
        <taxon>Formicidae</taxon>
        <taxon>Myrmicinae</taxon>
        <taxon>Trachymyrmex</taxon>
    </lineage>
</organism>
<gene>
    <name evidence="2" type="ORF">ALC57_02999</name>
</gene>
<dbReference type="GO" id="GO:0000444">
    <property type="term" value="C:MIS12/MIND type complex"/>
    <property type="evidence" value="ECO:0007669"/>
    <property type="project" value="InterPro"/>
</dbReference>
<dbReference type="EMBL" id="KQ978899">
    <property type="protein sequence ID" value="KYN27600.1"/>
    <property type="molecule type" value="Genomic_DNA"/>
</dbReference>
<evidence type="ECO:0000313" key="2">
    <source>
        <dbReference type="EMBL" id="KYN27600.1"/>
    </source>
</evidence>